<feature type="domain" description="Enoyl reductase (ER)" evidence="3">
    <location>
        <begin position="10"/>
        <end position="321"/>
    </location>
</feature>
<dbReference type="Proteomes" id="UP001235874">
    <property type="component" value="Chromosome"/>
</dbReference>
<dbReference type="SMART" id="SM00829">
    <property type="entry name" value="PKS_ER"/>
    <property type="match status" value="1"/>
</dbReference>
<dbReference type="EMBL" id="CP130472">
    <property type="protein sequence ID" value="WLS47110.1"/>
    <property type="molecule type" value="Genomic_DNA"/>
</dbReference>
<protein>
    <submittedName>
        <fullName evidence="4">NAD(P)H-quinone oxidoreductase</fullName>
    </submittedName>
</protein>
<gene>
    <name evidence="4" type="ORF">Q3V37_07660</name>
</gene>
<dbReference type="GO" id="GO:0070402">
    <property type="term" value="F:NADPH binding"/>
    <property type="evidence" value="ECO:0007669"/>
    <property type="project" value="TreeGrafter"/>
</dbReference>
<dbReference type="InterPro" id="IPR014189">
    <property type="entry name" value="Quinone_OxRdtase_PIG3"/>
</dbReference>
<reference evidence="4 5" key="1">
    <citation type="submission" date="2023-07" db="EMBL/GenBank/DDBJ databases">
        <title>Micromonospora profundi TRM 95458 converts glycerol to a new osmotic compound.</title>
        <authorList>
            <person name="Lu D."/>
        </authorList>
    </citation>
    <scope>NUCLEOTIDE SEQUENCE [LARGE SCALE GENOMIC DNA]</scope>
    <source>
        <strain evidence="4 5">TRM95458</strain>
    </source>
</reference>
<dbReference type="Gene3D" id="3.90.180.10">
    <property type="entry name" value="Medium-chain alcohol dehydrogenases, catalytic domain"/>
    <property type="match status" value="1"/>
</dbReference>
<proteinExistence type="predicted"/>
<evidence type="ECO:0000256" key="2">
    <source>
        <dbReference type="ARBA" id="ARBA00023002"/>
    </source>
</evidence>
<dbReference type="SUPFAM" id="SSF50129">
    <property type="entry name" value="GroES-like"/>
    <property type="match status" value="1"/>
</dbReference>
<sequence>MRAVTIPQPGGPDALVWAEVPDPEPGPGEVIVDVRASGVNRADLLQRQGHYPPPPGASAYPGLECSGVITEVGADVAGWAVGQQVCALLSGGGYAERVAVPAGQLLPVPACDSVDAAALPEVACTVWSNLIQVGRLSAGDTLLVHGGGSGIGTFAIQFGAALGATVLTTARAAKHDRLRELGAAHTIDYREQDFAEEVRRVTDGRGADVVLDIMGASYLGRNVAALATGGRLVVIGMQGGRKAELDLGALLTKRASVSATSLRARPLAEKAEIVQGVRDEVWPMVTAGAIRPIVDRRLPMAEAAQAHRLVESNEHFGKVVLTIG</sequence>
<keyword evidence="2" id="KW-0560">Oxidoreductase</keyword>
<dbReference type="NCBIfam" id="TIGR02824">
    <property type="entry name" value="quinone_pig3"/>
    <property type="match status" value="1"/>
</dbReference>
<keyword evidence="5" id="KW-1185">Reference proteome</keyword>
<evidence type="ECO:0000259" key="3">
    <source>
        <dbReference type="SMART" id="SM00829"/>
    </source>
</evidence>
<dbReference type="AlphaFoldDB" id="A0AAJ6HYS7"/>
<dbReference type="InterPro" id="IPR011032">
    <property type="entry name" value="GroES-like_sf"/>
</dbReference>
<dbReference type="Pfam" id="PF08240">
    <property type="entry name" value="ADH_N"/>
    <property type="match status" value="1"/>
</dbReference>
<evidence type="ECO:0000256" key="1">
    <source>
        <dbReference type="ARBA" id="ARBA00022857"/>
    </source>
</evidence>
<evidence type="ECO:0000313" key="5">
    <source>
        <dbReference type="Proteomes" id="UP001235874"/>
    </source>
</evidence>
<dbReference type="PANTHER" id="PTHR48106">
    <property type="entry name" value="QUINONE OXIDOREDUCTASE PIG3-RELATED"/>
    <property type="match status" value="1"/>
</dbReference>
<accession>A0AAJ6HYS7</accession>
<dbReference type="CDD" id="cd05276">
    <property type="entry name" value="p53_inducible_oxidoreductase"/>
    <property type="match status" value="1"/>
</dbReference>
<organism evidence="4 5">
    <name type="scientific">Micromonospora profundi</name>
    <dbReference type="NCBI Taxonomy" id="1420889"/>
    <lineage>
        <taxon>Bacteria</taxon>
        <taxon>Bacillati</taxon>
        <taxon>Actinomycetota</taxon>
        <taxon>Actinomycetes</taxon>
        <taxon>Micromonosporales</taxon>
        <taxon>Micromonosporaceae</taxon>
        <taxon>Micromonospora</taxon>
    </lineage>
</organism>
<dbReference type="RefSeq" id="WP_167946526.1">
    <property type="nucleotide sequence ID" value="NZ_CP130472.1"/>
</dbReference>
<dbReference type="Pfam" id="PF13602">
    <property type="entry name" value="ADH_zinc_N_2"/>
    <property type="match status" value="1"/>
</dbReference>
<keyword evidence="1" id="KW-0521">NADP</keyword>
<name>A0AAJ6HYS7_9ACTN</name>
<dbReference type="SUPFAM" id="SSF51735">
    <property type="entry name" value="NAD(P)-binding Rossmann-fold domains"/>
    <property type="match status" value="1"/>
</dbReference>
<dbReference type="GO" id="GO:0016651">
    <property type="term" value="F:oxidoreductase activity, acting on NAD(P)H"/>
    <property type="evidence" value="ECO:0007669"/>
    <property type="project" value="TreeGrafter"/>
</dbReference>
<dbReference type="Gene3D" id="3.40.50.720">
    <property type="entry name" value="NAD(P)-binding Rossmann-like Domain"/>
    <property type="match status" value="1"/>
</dbReference>
<dbReference type="KEGG" id="mprn:Q3V37_07660"/>
<dbReference type="InterPro" id="IPR036291">
    <property type="entry name" value="NAD(P)-bd_dom_sf"/>
</dbReference>
<dbReference type="InterPro" id="IPR013154">
    <property type="entry name" value="ADH-like_N"/>
</dbReference>
<dbReference type="PANTHER" id="PTHR48106:SF8">
    <property type="entry name" value="OS02G0805600 PROTEIN"/>
    <property type="match status" value="1"/>
</dbReference>
<evidence type="ECO:0000313" key="4">
    <source>
        <dbReference type="EMBL" id="WLS47110.1"/>
    </source>
</evidence>
<dbReference type="InterPro" id="IPR020843">
    <property type="entry name" value="ER"/>
</dbReference>